<feature type="compositionally biased region" description="Acidic residues" evidence="6">
    <location>
        <begin position="110"/>
        <end position="134"/>
    </location>
</feature>
<evidence type="ECO:0000256" key="4">
    <source>
        <dbReference type="ARBA" id="ARBA00022989"/>
    </source>
</evidence>
<evidence type="ECO:0000256" key="3">
    <source>
        <dbReference type="ARBA" id="ARBA00022692"/>
    </source>
</evidence>
<evidence type="ECO:0000256" key="2">
    <source>
        <dbReference type="ARBA" id="ARBA00005241"/>
    </source>
</evidence>
<feature type="transmembrane region" description="Helical" evidence="7">
    <location>
        <begin position="32"/>
        <end position="52"/>
    </location>
</feature>
<keyword evidence="9" id="KW-1185">Reference proteome</keyword>
<keyword evidence="5 7" id="KW-0472">Membrane</keyword>
<feature type="transmembrane region" description="Helical" evidence="7">
    <location>
        <begin position="591"/>
        <end position="617"/>
    </location>
</feature>
<feature type="transmembrane region" description="Helical" evidence="7">
    <location>
        <begin position="629"/>
        <end position="651"/>
    </location>
</feature>
<dbReference type="PANTHER" id="PTHR16172">
    <property type="entry name" value="MAJOR FACILITATOR SUPERFAMILY DOMAIN-CONTAINING PROTEIN 6-LIKE"/>
    <property type="match status" value="1"/>
</dbReference>
<evidence type="ECO:0000259" key="8">
    <source>
        <dbReference type="Pfam" id="PF12832"/>
    </source>
</evidence>
<dbReference type="RefSeq" id="XP_026288970.1">
    <property type="nucleotide sequence ID" value="XM_026433185.2"/>
</dbReference>
<feature type="transmembrane region" description="Helical" evidence="7">
    <location>
        <begin position="530"/>
        <end position="548"/>
    </location>
</feature>
<evidence type="ECO:0000256" key="6">
    <source>
        <dbReference type="SAM" id="MobiDB-lite"/>
    </source>
</evidence>
<reference evidence="10 11" key="1">
    <citation type="submission" date="2025-04" db="UniProtKB">
        <authorList>
            <consortium name="RefSeq"/>
        </authorList>
    </citation>
    <scope>IDENTIFICATION</scope>
    <source>
        <tissue evidence="10 11">Whole organism</tissue>
    </source>
</reference>
<dbReference type="PANTHER" id="PTHR16172:SF27">
    <property type="entry name" value="FI19426P1"/>
    <property type="match status" value="1"/>
</dbReference>
<feature type="compositionally biased region" description="Basic and acidic residues" evidence="6">
    <location>
        <begin position="90"/>
        <end position="99"/>
    </location>
</feature>
<dbReference type="AlphaFoldDB" id="A0A6J1TBC8"/>
<feature type="compositionally biased region" description="Basic and acidic residues" evidence="6">
    <location>
        <begin position="1"/>
        <end position="12"/>
    </location>
</feature>
<evidence type="ECO:0000313" key="11">
    <source>
        <dbReference type="RefSeq" id="XP_052128599.1"/>
    </source>
</evidence>
<feature type="transmembrane region" description="Helical" evidence="7">
    <location>
        <begin position="405"/>
        <end position="423"/>
    </location>
</feature>
<feature type="transmembrane region" description="Helical" evidence="7">
    <location>
        <begin position="560"/>
        <end position="579"/>
    </location>
</feature>
<comment type="subcellular location">
    <subcellularLocation>
        <location evidence="1">Membrane</location>
        <topology evidence="1">Multi-pass membrane protein</topology>
    </subcellularLocation>
</comment>
<gene>
    <name evidence="10 11" type="primary">LOC113213958</name>
</gene>
<feature type="transmembrane region" description="Helical" evidence="7">
    <location>
        <begin position="443"/>
        <end position="468"/>
    </location>
</feature>
<dbReference type="OrthoDB" id="6414167at2759"/>
<evidence type="ECO:0000313" key="10">
    <source>
        <dbReference type="RefSeq" id="XP_026288970.1"/>
    </source>
</evidence>
<dbReference type="InterPro" id="IPR024989">
    <property type="entry name" value="MFS_assoc_dom"/>
</dbReference>
<dbReference type="InterPro" id="IPR036259">
    <property type="entry name" value="MFS_trans_sf"/>
</dbReference>
<dbReference type="Pfam" id="PF12832">
    <property type="entry name" value="MFS_1_like"/>
    <property type="match status" value="1"/>
</dbReference>
<keyword evidence="4 7" id="KW-1133">Transmembrane helix</keyword>
<evidence type="ECO:0000256" key="7">
    <source>
        <dbReference type="SAM" id="Phobius"/>
    </source>
</evidence>
<proteinExistence type="inferred from homology"/>
<feature type="region of interest" description="Disordered" evidence="6">
    <location>
        <begin position="223"/>
        <end position="242"/>
    </location>
</feature>
<dbReference type="GO" id="GO:0016020">
    <property type="term" value="C:membrane"/>
    <property type="evidence" value="ECO:0007669"/>
    <property type="project" value="UniProtKB-SubCell"/>
</dbReference>
<keyword evidence="3 7" id="KW-0812">Transmembrane</keyword>
<accession>A0A6J1TBC8</accession>
<feature type="transmembrane region" description="Helical" evidence="7">
    <location>
        <begin position="144"/>
        <end position="168"/>
    </location>
</feature>
<dbReference type="RefSeq" id="XP_052128599.1">
    <property type="nucleotide sequence ID" value="XM_052272639.1"/>
</dbReference>
<comment type="similarity">
    <text evidence="2">Belongs to the major facilitator superfamily. MFSD6 family.</text>
</comment>
<evidence type="ECO:0000256" key="5">
    <source>
        <dbReference type="ARBA" id="ARBA00023136"/>
    </source>
</evidence>
<feature type="domain" description="Major facilitator superfamily associated" evidence="8">
    <location>
        <begin position="28"/>
        <end position="650"/>
    </location>
</feature>
<name>A0A6J1TBC8_FRAOC</name>
<evidence type="ECO:0000313" key="9">
    <source>
        <dbReference type="Proteomes" id="UP000504606"/>
    </source>
</evidence>
<feature type="transmembrane region" description="Helical" evidence="7">
    <location>
        <begin position="677"/>
        <end position="695"/>
    </location>
</feature>
<dbReference type="Proteomes" id="UP000504606">
    <property type="component" value="Unplaced"/>
</dbReference>
<feature type="transmembrane region" description="Helical" evidence="7">
    <location>
        <begin position="489"/>
        <end position="510"/>
    </location>
</feature>
<feature type="transmembrane region" description="Helical" evidence="7">
    <location>
        <begin position="374"/>
        <end position="393"/>
    </location>
</feature>
<evidence type="ECO:0000256" key="1">
    <source>
        <dbReference type="ARBA" id="ARBA00004141"/>
    </source>
</evidence>
<feature type="region of interest" description="Disordered" evidence="6">
    <location>
        <begin position="86"/>
        <end position="134"/>
    </location>
</feature>
<dbReference type="KEGG" id="foc:113213958"/>
<sequence length="754" mass="79612">MAKKGVDDRLEEGPAPGPGGATRPPSLASFKIFLFFFFAGIGALVPFLPLHMRAAGLTAREARVVSSAAPLVGLLGPLVAAALLQRRRRRPDDKKAEKKKDRKQKKKKDEEEEDAAPLQPADEEATPVTEDAEAADEGKKLRSLLVFTVLGAAVCYSALLLLPTVTWFPARRPSVSFSCNGSGAAVLQERCMEPACYRWPEQQVGPLFLTHCEYECPDEGAAGAGRHRTRHGDGVRSGGGGGGQDVALPDYTVVPTPARPAEPPHICVPDGGGPGVRLCHVFTGSGSGIIVNASLQQATNPDADQSQWCHYPIAEAFACSLPYPLTAGCRVLCDIEHPYTAEGSVLAQSQCQVLMGDPALTFWSYLGVRCLADAFPTAALVLVDTALVVATRARPGHQKPDLGRQMAVGLLGTALAAPLAGYLSPYPTADAPSLGWPPYGVPILAFTACMILAALVLVCSPSMPVGAGSSWWSSARPASKTPTRSGCEAAALFLVLALLGAFCSAIDSYLPWHVSGLQHVDGAVDVGLGAWGATPELLLGLNVLVGVLPAVPLMWRGEGLIRYCGSSNLLITAFTFYIIRYAGLSLMWSPWWILLLEATEVFTLSIMWVTAVLYFAALLPRRLLAAGQALCVAAHFGVGRSLGALLGGLLARDALPPDDEQDTAPPDDPELQQLRPLYAAGAGAAAIVAVLYFVLYHCCLRPGASGGGSSKKRARALIADRSVLAGQNVNGSYTPLRVYHNGHGRRTPQPASAD</sequence>
<feature type="region of interest" description="Disordered" evidence="6">
    <location>
        <begin position="1"/>
        <end position="23"/>
    </location>
</feature>
<feature type="transmembrane region" description="Helical" evidence="7">
    <location>
        <begin position="64"/>
        <end position="84"/>
    </location>
</feature>
<protein>
    <submittedName>
        <fullName evidence="10 11">Uncharacterized protein LOC113213958</fullName>
    </submittedName>
</protein>
<dbReference type="CTD" id="38744"/>
<dbReference type="InterPro" id="IPR051717">
    <property type="entry name" value="MFS_MFSD6"/>
</dbReference>
<organism evidence="9 10">
    <name type="scientific">Frankliniella occidentalis</name>
    <name type="common">Western flower thrips</name>
    <name type="synonym">Euthrips occidentalis</name>
    <dbReference type="NCBI Taxonomy" id="133901"/>
    <lineage>
        <taxon>Eukaryota</taxon>
        <taxon>Metazoa</taxon>
        <taxon>Ecdysozoa</taxon>
        <taxon>Arthropoda</taxon>
        <taxon>Hexapoda</taxon>
        <taxon>Insecta</taxon>
        <taxon>Pterygota</taxon>
        <taxon>Neoptera</taxon>
        <taxon>Paraneoptera</taxon>
        <taxon>Thysanoptera</taxon>
        <taxon>Terebrantia</taxon>
        <taxon>Thripoidea</taxon>
        <taxon>Thripidae</taxon>
        <taxon>Frankliniella</taxon>
    </lineage>
</organism>
<dbReference type="SUPFAM" id="SSF103473">
    <property type="entry name" value="MFS general substrate transporter"/>
    <property type="match status" value="2"/>
</dbReference>
<dbReference type="GeneID" id="113213958"/>
<dbReference type="Gene3D" id="1.20.1250.20">
    <property type="entry name" value="MFS general substrate transporter like domains"/>
    <property type="match status" value="2"/>
</dbReference>